<evidence type="ECO:0000259" key="1">
    <source>
        <dbReference type="Pfam" id="PF08241"/>
    </source>
</evidence>
<sequence length="270" mass="28956">MSGRHEDGSAGDANYGVIGTHYTAYRQPDPRIAAYIERALGDARTVLNIGAGAGSYEPRDRSVTAVEPSAAMRAQRPADLPVAIDAVAEALPFADGTFDASIATFTVHQWRDLRAGLAEMRRVTCGPAMILTCDPAVLHRSWLAAYAPDMIAVEARRYPNIDMLAAGLGPNTQIISVPIPFDCTDGFSEAYYGRPEMLLDPGARRANSAWSFVAPDAEAAFVARLTCDLEDGVWDARYGALRHQSAFDGSLRLIAGSHLAPVGRMVGKGF</sequence>
<dbReference type="Pfam" id="PF08241">
    <property type="entry name" value="Methyltransf_11"/>
    <property type="match status" value="1"/>
</dbReference>
<reference evidence="2 3" key="1">
    <citation type="submission" date="2024-04" db="EMBL/GenBank/DDBJ databases">
        <title>Complete genome sequence of Nguyenibacter vanlangesis HBCM-1154, a strain capable of nitrogen fixation, IAA production, and phosphorus solubilization isolated from sugarcane soil.</title>
        <authorList>
            <person name="MY HANH P."/>
        </authorList>
    </citation>
    <scope>NUCLEOTIDE SEQUENCE [LARGE SCALE GENOMIC DNA]</scope>
    <source>
        <strain evidence="2 3">HBCM 1154</strain>
    </source>
</reference>
<organism evidence="2 3">
    <name type="scientific">Nguyenibacter vanlangensis</name>
    <dbReference type="NCBI Taxonomy" id="1216886"/>
    <lineage>
        <taxon>Bacteria</taxon>
        <taxon>Pseudomonadati</taxon>
        <taxon>Pseudomonadota</taxon>
        <taxon>Alphaproteobacteria</taxon>
        <taxon>Acetobacterales</taxon>
        <taxon>Acetobacteraceae</taxon>
        <taxon>Nguyenibacter</taxon>
    </lineage>
</organism>
<dbReference type="Proteomes" id="UP001449795">
    <property type="component" value="Chromosome"/>
</dbReference>
<dbReference type="GO" id="GO:0032259">
    <property type="term" value="P:methylation"/>
    <property type="evidence" value="ECO:0007669"/>
    <property type="project" value="UniProtKB-KW"/>
</dbReference>
<dbReference type="GO" id="GO:0008168">
    <property type="term" value="F:methyltransferase activity"/>
    <property type="evidence" value="ECO:0007669"/>
    <property type="project" value="UniProtKB-KW"/>
</dbReference>
<protein>
    <submittedName>
        <fullName evidence="2">Class I SAM-dependent methyltransferase</fullName>
    </submittedName>
</protein>
<evidence type="ECO:0000313" key="3">
    <source>
        <dbReference type="Proteomes" id="UP001449795"/>
    </source>
</evidence>
<name>A0ABZ3D9G0_9PROT</name>
<dbReference type="EMBL" id="CP152276">
    <property type="protein sequence ID" value="XAE44402.1"/>
    <property type="molecule type" value="Genomic_DNA"/>
</dbReference>
<keyword evidence="3" id="KW-1185">Reference proteome</keyword>
<evidence type="ECO:0000313" key="2">
    <source>
        <dbReference type="EMBL" id="XAE44402.1"/>
    </source>
</evidence>
<accession>A0ABZ3D9G0</accession>
<dbReference type="RefSeq" id="WP_342629664.1">
    <property type="nucleotide sequence ID" value="NZ_CP152276.1"/>
</dbReference>
<feature type="domain" description="Methyltransferase type 11" evidence="1">
    <location>
        <begin position="47"/>
        <end position="124"/>
    </location>
</feature>
<keyword evidence="2" id="KW-0489">Methyltransferase</keyword>
<proteinExistence type="predicted"/>
<dbReference type="InterPro" id="IPR013216">
    <property type="entry name" value="Methyltransf_11"/>
</dbReference>
<dbReference type="InterPro" id="IPR029063">
    <property type="entry name" value="SAM-dependent_MTases_sf"/>
</dbReference>
<gene>
    <name evidence="2" type="ORF">AAC691_08210</name>
</gene>
<dbReference type="Gene3D" id="3.40.50.150">
    <property type="entry name" value="Vaccinia Virus protein VP39"/>
    <property type="match status" value="1"/>
</dbReference>
<keyword evidence="2" id="KW-0808">Transferase</keyword>
<dbReference type="SUPFAM" id="SSF53335">
    <property type="entry name" value="S-adenosyl-L-methionine-dependent methyltransferases"/>
    <property type="match status" value="1"/>
</dbReference>